<reference evidence="3" key="1">
    <citation type="submission" date="2015-04" db="UniProtKB">
        <authorList>
            <consortium name="EnsemblPlants"/>
        </authorList>
    </citation>
    <scope>IDENTIFICATION</scope>
</reference>
<proteinExistence type="predicted"/>
<evidence type="ECO:0000256" key="1">
    <source>
        <dbReference type="SAM" id="MobiDB-lite"/>
    </source>
</evidence>
<reference evidence="3" key="2">
    <citation type="submission" date="2018-05" db="EMBL/GenBank/DDBJ databases">
        <title>OmerRS3 (Oryza meridionalis Reference Sequence Version 3).</title>
        <authorList>
            <person name="Zhang J."/>
            <person name="Kudrna D."/>
            <person name="Lee S."/>
            <person name="Talag J."/>
            <person name="Welchert J."/>
            <person name="Wing R.A."/>
        </authorList>
    </citation>
    <scope>NUCLEOTIDE SEQUENCE [LARGE SCALE GENOMIC DNA]</scope>
    <source>
        <strain evidence="3">cv. OR44</strain>
    </source>
</reference>
<dbReference type="EnsemblPlants" id="OMERI01G04850.1">
    <property type="protein sequence ID" value="OMERI01G04850.1"/>
    <property type="gene ID" value="OMERI01G04850"/>
</dbReference>
<dbReference type="AlphaFoldDB" id="A0A0E0BXW3"/>
<dbReference type="HOGENOM" id="CLU_040975_0_0_1"/>
<name>A0A0E0BXW3_9ORYZ</name>
<feature type="compositionally biased region" description="Basic and acidic residues" evidence="1">
    <location>
        <begin position="85"/>
        <end position="99"/>
    </location>
</feature>
<keyword evidence="4" id="KW-1185">Reference proteome</keyword>
<dbReference type="PANTHER" id="PTHR33074:SF75">
    <property type="entry name" value="OS01G0189800 PROTEIN"/>
    <property type="match status" value="1"/>
</dbReference>
<dbReference type="Pfam" id="PF07762">
    <property type="entry name" value="DUF1618"/>
    <property type="match status" value="1"/>
</dbReference>
<evidence type="ECO:0000313" key="4">
    <source>
        <dbReference type="Proteomes" id="UP000008021"/>
    </source>
</evidence>
<feature type="region of interest" description="Disordered" evidence="1">
    <location>
        <begin position="37"/>
        <end position="120"/>
    </location>
</feature>
<dbReference type="Proteomes" id="UP000008021">
    <property type="component" value="Chromosome 1"/>
</dbReference>
<dbReference type="Gramene" id="OMERI01G04850.1">
    <property type="protein sequence ID" value="OMERI01G04850.1"/>
    <property type="gene ID" value="OMERI01G04850"/>
</dbReference>
<dbReference type="eggNOG" id="ENOG502R408">
    <property type="taxonomic scope" value="Eukaryota"/>
</dbReference>
<evidence type="ECO:0000313" key="3">
    <source>
        <dbReference type="EnsemblPlants" id="OMERI01G04850.1"/>
    </source>
</evidence>
<dbReference type="PANTHER" id="PTHR33074">
    <property type="entry name" value="EXPRESSED PROTEIN-RELATED"/>
    <property type="match status" value="1"/>
</dbReference>
<protein>
    <recommendedName>
        <fullName evidence="2">DUF1618 domain-containing protein</fullName>
    </recommendedName>
</protein>
<sequence>MKSVFNPNEPTFGPEPKTDRGFSRLCFPLSRTKHQTLDAAAAAAAMRIPTETETGTGARIPSHRRRKGSSDGSRAVHRPSPARADASHREPTPPTKETEIPGGHGRPKRSSSTLSLDGAGDSNPTWVILNRVGARRDSFRGDRTTSAASHTSGGKEISVSFELAAPPESSLLTLDWPQGPRPSEGTTSYPYVIAAHGNVVLLEIISTAKCPRPIDIDYFVYKAKASGEPSLTRLPVCYWKGASDRDNPRPRIMSRVAMGVLSCSKVSFVVAEMERRSYQPSAANIYMFFSGSDDWRVFRDVRIDHIHGAGWWSTDSVLSYRRRYLIWVDYLRGMIVAKMAHPRGDPQEPALWYVPLPVDPVMGNPYDSERGRGCPETSRNVCATHHGIKFVNINQCDGSFSITLWSWCEDETWREDATLDAAQLWDLDCENRLPNVQPEFPIVDMENPYTVCFLLNEGNYIVPEATTWMIKVHMKKKILLDCTGYSKNGSSSHQNTTYMTARRMSERLSFISSEMPYYLSGQTMKRIFLV</sequence>
<organism evidence="3">
    <name type="scientific">Oryza meridionalis</name>
    <dbReference type="NCBI Taxonomy" id="40149"/>
    <lineage>
        <taxon>Eukaryota</taxon>
        <taxon>Viridiplantae</taxon>
        <taxon>Streptophyta</taxon>
        <taxon>Embryophyta</taxon>
        <taxon>Tracheophyta</taxon>
        <taxon>Spermatophyta</taxon>
        <taxon>Magnoliopsida</taxon>
        <taxon>Liliopsida</taxon>
        <taxon>Poales</taxon>
        <taxon>Poaceae</taxon>
        <taxon>BOP clade</taxon>
        <taxon>Oryzoideae</taxon>
        <taxon>Oryzeae</taxon>
        <taxon>Oryzinae</taxon>
        <taxon>Oryza</taxon>
    </lineage>
</organism>
<feature type="domain" description="DUF1618" evidence="2">
    <location>
        <begin position="327"/>
        <end position="452"/>
    </location>
</feature>
<feature type="region of interest" description="Disordered" evidence="1">
    <location>
        <begin position="1"/>
        <end position="24"/>
    </location>
</feature>
<accession>A0A0E0BXW3</accession>
<evidence type="ECO:0000259" key="2">
    <source>
        <dbReference type="Pfam" id="PF07762"/>
    </source>
</evidence>
<dbReference type="InterPro" id="IPR011676">
    <property type="entry name" value="DUF1618"/>
</dbReference>